<dbReference type="RefSeq" id="WP_139872981.1">
    <property type="nucleotide sequence ID" value="NZ_CP040985.1"/>
</dbReference>
<dbReference type="AlphaFoldDB" id="A0AAE6FSL3"/>
<evidence type="ECO:0000313" key="2">
    <source>
        <dbReference type="EMBL" id="QDD13076.1"/>
    </source>
</evidence>
<keyword evidence="1" id="KW-0472">Membrane</keyword>
<feature type="transmembrane region" description="Helical" evidence="1">
    <location>
        <begin position="140"/>
        <end position="160"/>
    </location>
</feature>
<accession>A0AAE6FSL3</accession>
<proteinExistence type="predicted"/>
<feature type="transmembrane region" description="Helical" evidence="1">
    <location>
        <begin position="50"/>
        <end position="73"/>
    </location>
</feature>
<evidence type="ECO:0000313" key="3">
    <source>
        <dbReference type="Proteomes" id="UP000312102"/>
    </source>
</evidence>
<feature type="transmembrane region" description="Helical" evidence="1">
    <location>
        <begin position="111"/>
        <end position="128"/>
    </location>
</feature>
<dbReference type="KEGG" id="mrk:FIT61_01070"/>
<name>A0AAE6FSL3_9PROT</name>
<evidence type="ECO:0000256" key="1">
    <source>
        <dbReference type="SAM" id="Phobius"/>
    </source>
</evidence>
<feature type="transmembrane region" description="Helical" evidence="1">
    <location>
        <begin position="79"/>
        <end position="99"/>
    </location>
</feature>
<keyword evidence="1" id="KW-0812">Transmembrane</keyword>
<dbReference type="Proteomes" id="UP000312102">
    <property type="component" value="Chromosome"/>
</dbReference>
<reference evidence="2 3" key="1">
    <citation type="journal article" date="2019" name="ISME J.">
        <title>Evolution in action: habitat transition from sediment to the pelagial leads to genome streamlining in Methylophilaceae.</title>
        <authorList>
            <person name="Salcher M."/>
            <person name="Schaefle D."/>
            <person name="Kaspar M."/>
            <person name="Neuenschwander S.M."/>
            <person name="Ghai R."/>
        </authorList>
    </citation>
    <scope>NUCLEOTIDE SEQUENCE [LARGE SCALE GENOMIC DNA]</scope>
    <source>
        <strain evidence="2 3">MMS-RI-1</strain>
    </source>
</reference>
<feature type="transmembrane region" description="Helical" evidence="1">
    <location>
        <begin position="12"/>
        <end position="38"/>
    </location>
</feature>
<sequence length="168" mass="18879">MKLINFGLFQLGWFIAIWGAAQQKLLPSMIAVALILMIHLFQARYKKEAFMLILFVMVLGPLFDQCLLAFGFIEYKSQFSQSIVPIWIVALWGLFASTLNVSLSWLKHYKLIAVLFGLIGGPLAYIAAEKLNAIQLMTPYALIALGLGWALLTPLSLVIAKRWDGFRT</sequence>
<dbReference type="InterPro" id="IPR021306">
    <property type="entry name" value="DUF2878"/>
</dbReference>
<keyword evidence="1" id="KW-1133">Transmembrane helix</keyword>
<dbReference type="Pfam" id="PF11086">
    <property type="entry name" value="DUF2878"/>
    <property type="match status" value="1"/>
</dbReference>
<protein>
    <submittedName>
        <fullName evidence="2">DUF2878 domain-containing protein</fullName>
    </submittedName>
</protein>
<gene>
    <name evidence="2" type="ORF">FIT61_01070</name>
</gene>
<dbReference type="EMBL" id="CP040986">
    <property type="protein sequence ID" value="QDD13076.1"/>
    <property type="molecule type" value="Genomic_DNA"/>
</dbReference>
<organism evidence="2 3">
    <name type="scientific">Candidatus Methylopumilus rimovensis</name>
    <dbReference type="NCBI Taxonomy" id="2588535"/>
    <lineage>
        <taxon>Bacteria</taxon>
        <taxon>Pseudomonadati</taxon>
        <taxon>Pseudomonadota</taxon>
        <taxon>Betaproteobacteria</taxon>
        <taxon>Nitrosomonadales</taxon>
        <taxon>Methylophilaceae</taxon>
        <taxon>Candidatus Methylopumilus</taxon>
    </lineage>
</organism>
<keyword evidence="3" id="KW-1185">Reference proteome</keyword>